<evidence type="ECO:0000313" key="2">
    <source>
        <dbReference type="EMBL" id="MBB4868147.1"/>
    </source>
</evidence>
<keyword evidence="1" id="KW-0472">Membrane</keyword>
<keyword evidence="1" id="KW-0812">Transmembrane</keyword>
<dbReference type="RefSeq" id="WP_184598699.1">
    <property type="nucleotide sequence ID" value="NZ_JACHLI010000061.1"/>
</dbReference>
<name>A0A7W7P6B3_PSENT</name>
<evidence type="ECO:0000256" key="1">
    <source>
        <dbReference type="SAM" id="Phobius"/>
    </source>
</evidence>
<evidence type="ECO:0000313" key="3">
    <source>
        <dbReference type="Proteomes" id="UP000566995"/>
    </source>
</evidence>
<dbReference type="Proteomes" id="UP000566995">
    <property type="component" value="Unassembled WGS sequence"/>
</dbReference>
<keyword evidence="1" id="KW-1133">Transmembrane helix</keyword>
<feature type="transmembrane region" description="Helical" evidence="1">
    <location>
        <begin position="42"/>
        <end position="63"/>
    </location>
</feature>
<gene>
    <name evidence="2" type="ORF">HNP46_007067</name>
</gene>
<accession>A0A7W7P6B3</accession>
<protein>
    <submittedName>
        <fullName evidence="2">Uncharacterized protein</fullName>
    </submittedName>
</protein>
<proteinExistence type="predicted"/>
<feature type="transmembrane region" description="Helical" evidence="1">
    <location>
        <begin position="9"/>
        <end position="30"/>
    </location>
</feature>
<dbReference type="AlphaFoldDB" id="A0A7W7P6B3"/>
<comment type="caution">
    <text evidence="2">The sequence shown here is derived from an EMBL/GenBank/DDBJ whole genome shotgun (WGS) entry which is preliminary data.</text>
</comment>
<organism evidence="2 3">
    <name type="scientific">Pseudomonas nitroreducens</name>
    <dbReference type="NCBI Taxonomy" id="46680"/>
    <lineage>
        <taxon>Bacteria</taxon>
        <taxon>Pseudomonadati</taxon>
        <taxon>Pseudomonadota</taxon>
        <taxon>Gammaproteobacteria</taxon>
        <taxon>Pseudomonadales</taxon>
        <taxon>Pseudomonadaceae</taxon>
        <taxon>Pseudomonas</taxon>
    </lineage>
</organism>
<sequence length="71" mass="7898">MKKSKMKDWFVDFFMALGIGVVVPGLLLLGLPPDDKADDVMWGAWLLVIGLISTLASFIMAVLEEWKGEDE</sequence>
<reference evidence="2 3" key="1">
    <citation type="submission" date="2020-08" db="EMBL/GenBank/DDBJ databases">
        <title>Functional genomics of gut bacteria from endangered species of beetles.</title>
        <authorList>
            <person name="Carlos-Shanley C."/>
        </authorList>
    </citation>
    <scope>NUCLEOTIDE SEQUENCE [LARGE SCALE GENOMIC DNA]</scope>
    <source>
        <strain evidence="2 3">S00179</strain>
    </source>
</reference>
<dbReference type="EMBL" id="JACHLI010000061">
    <property type="protein sequence ID" value="MBB4868147.1"/>
    <property type="molecule type" value="Genomic_DNA"/>
</dbReference>